<proteinExistence type="predicted"/>
<name>A0A918REL9_9ACTN</name>
<accession>A0A918REL9</accession>
<gene>
    <name evidence="2" type="ORF">GCM10010371_63660</name>
</gene>
<evidence type="ECO:0000313" key="3">
    <source>
        <dbReference type="Proteomes" id="UP000634660"/>
    </source>
</evidence>
<dbReference type="EMBL" id="BMVX01000038">
    <property type="protein sequence ID" value="GGZ95041.1"/>
    <property type="molecule type" value="Genomic_DNA"/>
</dbReference>
<protein>
    <submittedName>
        <fullName evidence="2">Transcriptional regulator</fullName>
    </submittedName>
</protein>
<comment type="caution">
    <text evidence="2">The sequence shown here is derived from an EMBL/GenBank/DDBJ whole genome shotgun (WGS) entry which is preliminary data.</text>
</comment>
<dbReference type="RefSeq" id="WP_189829120.1">
    <property type="nucleotide sequence ID" value="NZ_BMVX01000038.1"/>
</dbReference>
<dbReference type="Proteomes" id="UP000634660">
    <property type="component" value="Unassembled WGS sequence"/>
</dbReference>
<reference evidence="2" key="1">
    <citation type="journal article" date="2014" name="Int. J. Syst. Evol. Microbiol.">
        <title>Complete genome sequence of Corynebacterium casei LMG S-19264T (=DSM 44701T), isolated from a smear-ripened cheese.</title>
        <authorList>
            <consortium name="US DOE Joint Genome Institute (JGI-PGF)"/>
            <person name="Walter F."/>
            <person name="Albersmeier A."/>
            <person name="Kalinowski J."/>
            <person name="Ruckert C."/>
        </authorList>
    </citation>
    <scope>NUCLEOTIDE SEQUENCE</scope>
    <source>
        <strain evidence="2">JCM 4834</strain>
    </source>
</reference>
<feature type="region of interest" description="Disordered" evidence="1">
    <location>
        <begin position="91"/>
        <end position="129"/>
    </location>
</feature>
<sequence length="467" mass="50361">MSQPEKVLDPGSSPEAWFGHEVRLRRKTAGYPTARSFAADLQVSVDVLLKVEKGVYRCPKDLAARLDDLLDTAGLFTRAWGMAYGDADRKARQADKAPSRRFHPVTNPAEERMLEGHAPTAPSRSPEPVDRRTLLSIGGLAIAAPLDLARLLAPATAPAVPEKITPTEIHRLLDIAHGLHGWDNRHGGGGLIGQLAASSVQWAIGLLSVDCPPELRSDLLAAIARLGLVAGASQFDVYRHDEARLAFKVAVECAEEGGHWHLRAKGYSFLARQAIWVGLADDGLTHAEKGLVRSDRLTATERAMLHTARARAFGKLRDVQGTLAAVGAADDAFAQRRPAEDPPWMAYYDEAQHNGDTAHALFDLAVGLDGHNPGQAVIRFERAVDGHGPGFARSKAISCTKLASLVMHRGDPHEAAKIGSQALALGTGITSLRATDDLRELGRYAARHPRLPAARDLREQITATVRA</sequence>
<organism evidence="2 3">
    <name type="scientific">Streptomyces subrutilus</name>
    <dbReference type="NCBI Taxonomy" id="36818"/>
    <lineage>
        <taxon>Bacteria</taxon>
        <taxon>Bacillati</taxon>
        <taxon>Actinomycetota</taxon>
        <taxon>Actinomycetes</taxon>
        <taxon>Kitasatosporales</taxon>
        <taxon>Streptomycetaceae</taxon>
        <taxon>Streptomyces</taxon>
    </lineage>
</organism>
<evidence type="ECO:0000313" key="2">
    <source>
        <dbReference type="EMBL" id="GGZ95041.1"/>
    </source>
</evidence>
<dbReference type="AlphaFoldDB" id="A0A918REL9"/>
<reference evidence="2" key="2">
    <citation type="submission" date="2020-09" db="EMBL/GenBank/DDBJ databases">
        <authorList>
            <person name="Sun Q."/>
            <person name="Ohkuma M."/>
        </authorList>
    </citation>
    <scope>NUCLEOTIDE SEQUENCE</scope>
    <source>
        <strain evidence="2">JCM 4834</strain>
    </source>
</reference>
<evidence type="ECO:0000256" key="1">
    <source>
        <dbReference type="SAM" id="MobiDB-lite"/>
    </source>
</evidence>